<dbReference type="EMBL" id="BDLU01000063">
    <property type="protein sequence ID" value="GCE84784.1"/>
    <property type="molecule type" value="Genomic_DNA"/>
</dbReference>
<proteinExistence type="predicted"/>
<organism evidence="1 2">
    <name type="scientific">Komagataeibacter diospyri</name>
    <dbReference type="NCBI Taxonomy" id="1932662"/>
    <lineage>
        <taxon>Bacteria</taxon>
        <taxon>Pseudomonadati</taxon>
        <taxon>Pseudomonadota</taxon>
        <taxon>Alphaproteobacteria</taxon>
        <taxon>Acetobacterales</taxon>
        <taxon>Acetobacteraceae</taxon>
        <taxon>Komagataeibacter</taxon>
    </lineage>
</organism>
<sequence>MPEGDACSTVSCRHGDIKNVFYSQGKWFSAIMFCNVLWRHAPTVSLAAAMDVDGNATMAGWIWINPCYGSCSGRKFRAQVFNELERHTSRPATAR</sequence>
<reference evidence="2" key="1">
    <citation type="submission" date="2017-01" db="EMBL/GenBank/DDBJ databases">
        <title>Komagataeibacter sp. MSKU9 whole genome sequencing project.</title>
        <authorList>
            <person name="Matsutani M."/>
            <person name="Naloka K."/>
            <person name="Theeragool G."/>
            <person name="Yakushi T."/>
            <person name="Matsushita K."/>
        </authorList>
    </citation>
    <scope>NUCLEOTIDE SEQUENCE [LARGE SCALE GENOMIC DNA]</scope>
    <source>
        <strain evidence="2">MSKU9</strain>
    </source>
</reference>
<evidence type="ECO:0000313" key="1">
    <source>
        <dbReference type="EMBL" id="GCE84784.1"/>
    </source>
</evidence>
<gene>
    <name evidence="1" type="ORF">MSKU9_2925</name>
</gene>
<dbReference type="AlphaFoldDB" id="A0A4P5NWV1"/>
<accession>A0A4P5NWV1</accession>
<keyword evidence="2" id="KW-1185">Reference proteome</keyword>
<comment type="caution">
    <text evidence="1">The sequence shown here is derived from an EMBL/GenBank/DDBJ whole genome shotgun (WGS) entry which is preliminary data.</text>
</comment>
<dbReference type="Proteomes" id="UP000315095">
    <property type="component" value="Unassembled WGS sequence"/>
</dbReference>
<evidence type="ECO:0000313" key="2">
    <source>
        <dbReference type="Proteomes" id="UP000315095"/>
    </source>
</evidence>
<protein>
    <submittedName>
        <fullName evidence="1">Uncharacterized protein</fullName>
    </submittedName>
</protein>
<name>A0A4P5NWV1_9PROT</name>